<feature type="region of interest" description="Disordered" evidence="3">
    <location>
        <begin position="1"/>
        <end position="21"/>
    </location>
</feature>
<reference evidence="5 6" key="1">
    <citation type="submission" date="2012-11" db="EMBL/GenBank/DDBJ databases">
        <title>The complete genome sequence of Corynebacterium maris Coryn-1 (=DSM 45190).</title>
        <authorList>
            <person name="Schaffert L."/>
            <person name="Albersmeier A."/>
            <person name="Kalinowski J."/>
            <person name="Ruckert C."/>
        </authorList>
    </citation>
    <scope>NUCLEOTIDE SEQUENCE [LARGE SCALE GENOMIC DNA]</scope>
    <source>
        <strain evidence="6">Coryn-1</strain>
    </source>
</reference>
<dbReference type="PATRIC" id="fig|1224163.3.peg.2043"/>
<proteinExistence type="predicted"/>
<dbReference type="HOGENOM" id="CLU_069356_1_2_11"/>
<protein>
    <submittedName>
        <fullName evidence="5">TetR family regulatory protein</fullName>
    </submittedName>
</protein>
<keyword evidence="6" id="KW-1185">Reference proteome</keyword>
<dbReference type="STRING" id="1224163.B841_10125"/>
<dbReference type="Pfam" id="PF17938">
    <property type="entry name" value="TetR_C_29"/>
    <property type="match status" value="1"/>
</dbReference>
<dbReference type="Proteomes" id="UP000015388">
    <property type="component" value="Chromosome"/>
</dbReference>
<gene>
    <name evidence="5" type="ORF">B841_10125</name>
</gene>
<dbReference type="PRINTS" id="PR00455">
    <property type="entry name" value="HTHTETR"/>
</dbReference>
<dbReference type="PANTHER" id="PTHR30328">
    <property type="entry name" value="TRANSCRIPTIONAL REPRESSOR"/>
    <property type="match status" value="1"/>
</dbReference>
<keyword evidence="1 2" id="KW-0238">DNA-binding</keyword>
<organism evidence="5 6">
    <name type="scientific">Corynebacterium maris DSM 45190</name>
    <dbReference type="NCBI Taxonomy" id="1224163"/>
    <lineage>
        <taxon>Bacteria</taxon>
        <taxon>Bacillati</taxon>
        <taxon>Actinomycetota</taxon>
        <taxon>Actinomycetes</taxon>
        <taxon>Mycobacteriales</taxon>
        <taxon>Corynebacteriaceae</taxon>
        <taxon>Corynebacterium</taxon>
    </lineage>
</organism>
<accession>S5SWS4</accession>
<dbReference type="Pfam" id="PF00440">
    <property type="entry name" value="TetR_N"/>
    <property type="match status" value="1"/>
</dbReference>
<dbReference type="AlphaFoldDB" id="S5SWS4"/>
<dbReference type="Gene3D" id="1.10.357.10">
    <property type="entry name" value="Tetracycline Repressor, domain 2"/>
    <property type="match status" value="1"/>
</dbReference>
<dbReference type="GO" id="GO:0003677">
    <property type="term" value="F:DNA binding"/>
    <property type="evidence" value="ECO:0007669"/>
    <property type="project" value="UniProtKB-UniRule"/>
</dbReference>
<dbReference type="InterPro" id="IPR036271">
    <property type="entry name" value="Tet_transcr_reg_TetR-rel_C_sf"/>
</dbReference>
<evidence type="ECO:0000256" key="2">
    <source>
        <dbReference type="PROSITE-ProRule" id="PRU00335"/>
    </source>
</evidence>
<dbReference type="InterPro" id="IPR001647">
    <property type="entry name" value="HTH_TetR"/>
</dbReference>
<dbReference type="SUPFAM" id="SSF46689">
    <property type="entry name" value="Homeodomain-like"/>
    <property type="match status" value="1"/>
</dbReference>
<dbReference type="eggNOG" id="COG1309">
    <property type="taxonomic scope" value="Bacteria"/>
</dbReference>
<dbReference type="InterPro" id="IPR009057">
    <property type="entry name" value="Homeodomain-like_sf"/>
</dbReference>
<evidence type="ECO:0000313" key="5">
    <source>
        <dbReference type="EMBL" id="AGS35497.1"/>
    </source>
</evidence>
<dbReference type="GO" id="GO:0006355">
    <property type="term" value="P:regulation of DNA-templated transcription"/>
    <property type="evidence" value="ECO:0007669"/>
    <property type="project" value="UniProtKB-ARBA"/>
</dbReference>
<evidence type="ECO:0000313" key="6">
    <source>
        <dbReference type="Proteomes" id="UP000015388"/>
    </source>
</evidence>
<dbReference type="SUPFAM" id="SSF48498">
    <property type="entry name" value="Tetracyclin repressor-like, C-terminal domain"/>
    <property type="match status" value="1"/>
</dbReference>
<evidence type="ECO:0000259" key="4">
    <source>
        <dbReference type="PROSITE" id="PS50977"/>
    </source>
</evidence>
<dbReference type="PANTHER" id="PTHR30328:SF54">
    <property type="entry name" value="HTH-TYPE TRANSCRIPTIONAL REPRESSOR SCO4008"/>
    <property type="match status" value="1"/>
</dbReference>
<dbReference type="EMBL" id="CP003924">
    <property type="protein sequence ID" value="AGS35497.1"/>
    <property type="molecule type" value="Genomic_DNA"/>
</dbReference>
<feature type="domain" description="HTH tetR-type" evidence="4">
    <location>
        <begin position="25"/>
        <end position="85"/>
    </location>
</feature>
<dbReference type="OrthoDB" id="4726108at2"/>
<sequence length="254" mass="27825">MSSDKSTDSAEPGSPDGAAFDHHEAGATEITVDVAVEHFARDGFEGAKLEAIARDAGMSKRMIHYHFGDKKGLYQQAVAEALQRLHVPEETFQVDSAVPVEGIRVLVDAVFTQFTLHPQSLRLVVSENLVNVLQMDEQPPLIDETGLKLRLDRLLLMGQDAGAFRPGINADDLITLISALPFYRLTNKLQTHNLLGIDFDSEENLAGMHRLTVDTVLAFLTSNIPDTGQSSYLSPLESTTQAQTSLSVYADEDF</sequence>
<name>S5SWS4_9CORY</name>
<evidence type="ECO:0000256" key="1">
    <source>
        <dbReference type="ARBA" id="ARBA00023125"/>
    </source>
</evidence>
<dbReference type="PROSITE" id="PS50977">
    <property type="entry name" value="HTH_TETR_2"/>
    <property type="match status" value="1"/>
</dbReference>
<dbReference type="InterPro" id="IPR050109">
    <property type="entry name" value="HTH-type_TetR-like_transc_reg"/>
</dbReference>
<dbReference type="RefSeq" id="WP_020935430.1">
    <property type="nucleotide sequence ID" value="NC_021915.1"/>
</dbReference>
<feature type="DNA-binding region" description="H-T-H motif" evidence="2">
    <location>
        <begin position="48"/>
        <end position="67"/>
    </location>
</feature>
<dbReference type="InterPro" id="IPR041474">
    <property type="entry name" value="NicS_C"/>
</dbReference>
<evidence type="ECO:0000256" key="3">
    <source>
        <dbReference type="SAM" id="MobiDB-lite"/>
    </source>
</evidence>
<dbReference type="KEGG" id="cmd:B841_10125"/>